<evidence type="ECO:0000256" key="11">
    <source>
        <dbReference type="ARBA" id="ARBA00022729"/>
    </source>
</evidence>
<evidence type="ECO:0000313" key="25">
    <source>
        <dbReference type="Proteomes" id="UP000700596"/>
    </source>
</evidence>
<evidence type="ECO:0000256" key="22">
    <source>
        <dbReference type="RuleBase" id="RU004335"/>
    </source>
</evidence>
<dbReference type="GO" id="GO:0005886">
    <property type="term" value="C:plasma membrane"/>
    <property type="evidence" value="ECO:0007669"/>
    <property type="project" value="UniProtKB-SubCell"/>
</dbReference>
<keyword evidence="9" id="KW-0964">Secreted</keyword>
<evidence type="ECO:0000256" key="9">
    <source>
        <dbReference type="ARBA" id="ARBA00022525"/>
    </source>
</evidence>
<keyword evidence="18" id="KW-0624">Polysaccharide degradation</keyword>
<dbReference type="GO" id="GO:0098552">
    <property type="term" value="C:side of membrane"/>
    <property type="evidence" value="ECO:0007669"/>
    <property type="project" value="UniProtKB-KW"/>
</dbReference>
<dbReference type="InterPro" id="IPR050732">
    <property type="entry name" value="Beta-glucan_modifiers"/>
</dbReference>
<dbReference type="SUPFAM" id="SSF51445">
    <property type="entry name" value="(Trans)glycosidases"/>
    <property type="match status" value="2"/>
</dbReference>
<evidence type="ECO:0000256" key="18">
    <source>
        <dbReference type="ARBA" id="ARBA00023326"/>
    </source>
</evidence>
<name>A0A9P9IEK6_9PLEO</name>
<keyword evidence="7" id="KW-1003">Cell membrane</keyword>
<keyword evidence="14" id="KW-0325">Glycoprotein</keyword>
<keyword evidence="8" id="KW-0134">Cell wall</keyword>
<reference evidence="24" key="1">
    <citation type="journal article" date="2021" name="Nat. Commun.">
        <title>Genetic determinants of endophytism in the Arabidopsis root mycobiome.</title>
        <authorList>
            <person name="Mesny F."/>
            <person name="Miyauchi S."/>
            <person name="Thiergart T."/>
            <person name="Pickel B."/>
            <person name="Atanasova L."/>
            <person name="Karlsson M."/>
            <person name="Huettel B."/>
            <person name="Barry K.W."/>
            <person name="Haridas S."/>
            <person name="Chen C."/>
            <person name="Bauer D."/>
            <person name="Andreopoulos W."/>
            <person name="Pangilinan J."/>
            <person name="LaButti K."/>
            <person name="Riley R."/>
            <person name="Lipzen A."/>
            <person name="Clum A."/>
            <person name="Drula E."/>
            <person name="Henrissat B."/>
            <person name="Kohler A."/>
            <person name="Grigoriev I.V."/>
            <person name="Martin F.M."/>
            <person name="Hacquard S."/>
        </authorList>
    </citation>
    <scope>NUCLEOTIDE SEQUENCE</scope>
    <source>
        <strain evidence="24">MPI-CAGE-CH-0243</strain>
    </source>
</reference>
<evidence type="ECO:0000256" key="21">
    <source>
        <dbReference type="ARBA" id="ARBA00032906"/>
    </source>
</evidence>
<dbReference type="GO" id="GO:0005576">
    <property type="term" value="C:extracellular region"/>
    <property type="evidence" value="ECO:0007669"/>
    <property type="project" value="TreeGrafter"/>
</dbReference>
<keyword evidence="11" id="KW-0732">Signal</keyword>
<dbReference type="GO" id="GO:0009277">
    <property type="term" value="C:fungal-type cell wall"/>
    <property type="evidence" value="ECO:0007669"/>
    <property type="project" value="TreeGrafter"/>
</dbReference>
<evidence type="ECO:0000256" key="20">
    <source>
        <dbReference type="ARBA" id="ARBA00032134"/>
    </source>
</evidence>
<proteinExistence type="inferred from homology"/>
<evidence type="ECO:0000256" key="17">
    <source>
        <dbReference type="ARBA" id="ARBA00023316"/>
    </source>
</evidence>
<feature type="compositionally biased region" description="Low complexity" evidence="23">
    <location>
        <begin position="690"/>
        <end position="705"/>
    </location>
</feature>
<keyword evidence="10" id="KW-0336">GPI-anchor</keyword>
<sequence length="856" mass="93680">MNADNTVRTKQQFIDMFQRAKKLSTDPDAFNSARLFMTRHQDKGNFPGKIHPAIEAAVETGTTLLLGLWCGNAEDPPRFDKSLFLEELDILDTTLRSHPKKDRILELTVGVSVCSEDIYRHPEQKQNVIDSIKETRSRIRKYSSKIKIGHADIYRKDITVYEDVDFVSINIYPFWEGRDISNRAMDTLFGARNETVIAAAEKADNKNIEVWVTETGWPFAGAPVTNKENGMTAHAGIENMQTYWKEGACKMLGKVNFWWFEIENSKPPNSGEAYDWGVFDHKTKEARFDLSCNNVAAPRPAAPSKTSVVTRNPKSLFFQTFFLFKPTPKRKLYTLDSKITNMVLLPISALLIPHLFLTLTLAASTPQIHTGFCHGAFWPNNTAKTHANFAESFKTSQNLPNTPVSFNSARLFTSIQWNTLNDPISASQAAIDTNTTLLLGIWATNDSKNVDNELEALRKAFETHGQPLSELVIGLSIGNENLYRNSDMCIENGKRCRDVSPITAALSETRLAEVIADVKTRIANSSFAKHLKGKPIGHVDTASNVIAQNVDFVGINIYPYWQKDSIENANASFHNGIAGSIKDAGNTTVWITETGWPLSGPTLVKEGSKTNEKSVPSIENMQRYWKEVGCPLFGKRSVWWFELEYDSIDSGAPNWAVVNNVTGEYMIDFSCPGLADSIPRPTQNPGVGASYSSSSSSSSLSSSSSSLSTSYTTATVTASGLPGSSASVVPTLSAPLPPTPTPPQCSTTTTTIITRYECITVYNWNSAQTVYTTQIFTNTPCPSPPTITLGLQTATELPIPSMTGVPRLPDSLAVSRAPSTGPADPVLSKTEGASTLSSLAGSKCLSRALGTSVAVA</sequence>
<comment type="similarity">
    <text evidence="4 22">Belongs to the glycosyl hydrolase 17 family.</text>
</comment>
<evidence type="ECO:0000256" key="8">
    <source>
        <dbReference type="ARBA" id="ARBA00022512"/>
    </source>
</evidence>
<comment type="subcellular location">
    <subcellularLocation>
        <location evidence="3">Cell membrane</location>
        <topology evidence="3">Lipid-anchor</topology>
        <topology evidence="3">GPI-anchor</topology>
    </subcellularLocation>
    <subcellularLocation>
        <location evidence="2">Secreted</location>
        <location evidence="2">Cell wall</location>
    </subcellularLocation>
</comment>
<evidence type="ECO:0000256" key="2">
    <source>
        <dbReference type="ARBA" id="ARBA00004191"/>
    </source>
</evidence>
<evidence type="ECO:0000256" key="5">
    <source>
        <dbReference type="ARBA" id="ARBA00012780"/>
    </source>
</evidence>
<evidence type="ECO:0000256" key="3">
    <source>
        <dbReference type="ARBA" id="ARBA00004609"/>
    </source>
</evidence>
<evidence type="ECO:0000256" key="16">
    <source>
        <dbReference type="ARBA" id="ARBA00023288"/>
    </source>
</evidence>
<dbReference type="Proteomes" id="UP000700596">
    <property type="component" value="Unassembled WGS sequence"/>
</dbReference>
<evidence type="ECO:0000256" key="1">
    <source>
        <dbReference type="ARBA" id="ARBA00000382"/>
    </source>
</evidence>
<dbReference type="Pfam" id="PF00332">
    <property type="entry name" value="Glyco_hydro_17"/>
    <property type="match status" value="1"/>
</dbReference>
<evidence type="ECO:0000256" key="6">
    <source>
        <dbReference type="ARBA" id="ARBA00019762"/>
    </source>
</evidence>
<evidence type="ECO:0000256" key="10">
    <source>
        <dbReference type="ARBA" id="ARBA00022622"/>
    </source>
</evidence>
<comment type="function">
    <text evidence="19">Glucanases play a role in cell expansion during growth, in cell-cell fusion during mating, and in spore release during sporulation. This enzyme may be involved in beta-glucan degradation and also function biosynthetically as a transglycosylase.</text>
</comment>
<evidence type="ECO:0000256" key="19">
    <source>
        <dbReference type="ARBA" id="ARBA00025152"/>
    </source>
</evidence>
<gene>
    <name evidence="24" type="ORF">B0J11DRAFT_583267</name>
</gene>
<organism evidence="24 25">
    <name type="scientific">Dendryphion nanum</name>
    <dbReference type="NCBI Taxonomy" id="256645"/>
    <lineage>
        <taxon>Eukaryota</taxon>
        <taxon>Fungi</taxon>
        <taxon>Dikarya</taxon>
        <taxon>Ascomycota</taxon>
        <taxon>Pezizomycotina</taxon>
        <taxon>Dothideomycetes</taxon>
        <taxon>Pleosporomycetidae</taxon>
        <taxon>Pleosporales</taxon>
        <taxon>Torulaceae</taxon>
        <taxon>Dendryphion</taxon>
    </lineage>
</organism>
<dbReference type="GO" id="GO:0009986">
    <property type="term" value="C:cell surface"/>
    <property type="evidence" value="ECO:0007669"/>
    <property type="project" value="TreeGrafter"/>
</dbReference>
<dbReference type="GO" id="GO:0000272">
    <property type="term" value="P:polysaccharide catabolic process"/>
    <property type="evidence" value="ECO:0007669"/>
    <property type="project" value="UniProtKB-KW"/>
</dbReference>
<evidence type="ECO:0000256" key="12">
    <source>
        <dbReference type="ARBA" id="ARBA00022801"/>
    </source>
</evidence>
<keyword evidence="16" id="KW-0449">Lipoprotein</keyword>
<keyword evidence="12 24" id="KW-0378">Hydrolase</keyword>
<evidence type="ECO:0000313" key="24">
    <source>
        <dbReference type="EMBL" id="KAH7117886.1"/>
    </source>
</evidence>
<evidence type="ECO:0000256" key="13">
    <source>
        <dbReference type="ARBA" id="ARBA00023136"/>
    </source>
</evidence>
<evidence type="ECO:0000256" key="7">
    <source>
        <dbReference type="ARBA" id="ARBA00022475"/>
    </source>
</evidence>
<keyword evidence="13" id="KW-0472">Membrane</keyword>
<keyword evidence="25" id="KW-1185">Reference proteome</keyword>
<keyword evidence="15" id="KW-0119">Carbohydrate metabolism</keyword>
<dbReference type="GO" id="GO:0042973">
    <property type="term" value="F:glucan endo-1,3-beta-D-glucosidase activity"/>
    <property type="evidence" value="ECO:0007669"/>
    <property type="project" value="UniProtKB-EC"/>
</dbReference>
<evidence type="ECO:0000256" key="23">
    <source>
        <dbReference type="SAM" id="MobiDB-lite"/>
    </source>
</evidence>
<keyword evidence="17" id="KW-0961">Cell wall biogenesis/degradation</keyword>
<evidence type="ECO:0000256" key="4">
    <source>
        <dbReference type="ARBA" id="ARBA00008773"/>
    </source>
</evidence>
<dbReference type="InterPro" id="IPR000490">
    <property type="entry name" value="Glyco_hydro_17"/>
</dbReference>
<dbReference type="InterPro" id="IPR017853">
    <property type="entry name" value="GH"/>
</dbReference>
<dbReference type="Gene3D" id="3.20.20.80">
    <property type="entry name" value="Glycosidases"/>
    <property type="match status" value="1"/>
</dbReference>
<dbReference type="EC" id="3.2.1.39" evidence="5"/>
<dbReference type="EMBL" id="JAGMWT010000013">
    <property type="protein sequence ID" value="KAH7117886.1"/>
    <property type="molecule type" value="Genomic_DNA"/>
</dbReference>
<dbReference type="PANTHER" id="PTHR16631">
    <property type="entry name" value="GLUCAN 1,3-BETA-GLUCOSIDASE"/>
    <property type="match status" value="1"/>
</dbReference>
<dbReference type="AlphaFoldDB" id="A0A9P9IEK6"/>
<evidence type="ECO:0000256" key="15">
    <source>
        <dbReference type="ARBA" id="ARBA00023277"/>
    </source>
</evidence>
<feature type="region of interest" description="Disordered" evidence="23">
    <location>
        <begin position="678"/>
        <end position="705"/>
    </location>
</feature>
<dbReference type="GO" id="GO:0071555">
    <property type="term" value="P:cell wall organization"/>
    <property type="evidence" value="ECO:0007669"/>
    <property type="project" value="UniProtKB-KW"/>
</dbReference>
<protein>
    <recommendedName>
        <fullName evidence="6">Probable glucan endo-1,3-beta-glucosidase eglC</fullName>
        <ecNumber evidence="5">3.2.1.39</ecNumber>
    </recommendedName>
    <alternativeName>
        <fullName evidence="20">Endo-1,3-beta-glucanase eglC</fullName>
    </alternativeName>
    <alternativeName>
        <fullName evidence="21">Laminarinase eglC</fullName>
    </alternativeName>
</protein>
<accession>A0A9P9IEK6</accession>
<comment type="caution">
    <text evidence="24">The sequence shown here is derived from an EMBL/GenBank/DDBJ whole genome shotgun (WGS) entry which is preliminary data.</text>
</comment>
<dbReference type="OrthoDB" id="77201at2759"/>
<dbReference type="PANTHER" id="PTHR16631:SF13">
    <property type="entry name" value="GLUCAN ENDO-1,3-BETA-GLUCOSIDASE EGLC-RELATED"/>
    <property type="match status" value="1"/>
</dbReference>
<evidence type="ECO:0000256" key="14">
    <source>
        <dbReference type="ARBA" id="ARBA00023180"/>
    </source>
</evidence>
<comment type="catalytic activity">
    <reaction evidence="1">
        <text>Hydrolysis of (1-&gt;3)-beta-D-glucosidic linkages in (1-&gt;3)-beta-D-glucans.</text>
        <dbReference type="EC" id="3.2.1.39"/>
    </reaction>
</comment>